<dbReference type="HOGENOM" id="CLU_067270_2_0_9"/>
<dbReference type="EMBL" id="ACGV01000006">
    <property type="protein sequence ID" value="EEJ41496.1"/>
    <property type="molecule type" value="Genomic_DNA"/>
</dbReference>
<proteinExistence type="predicted"/>
<gene>
    <name evidence="2" type="ORF">HMPREF0549_0061</name>
</gene>
<accession>C2ERH5</accession>
<dbReference type="GO" id="GO:0140096">
    <property type="term" value="F:catalytic activity, acting on a protein"/>
    <property type="evidence" value="ECO:0007669"/>
    <property type="project" value="UniProtKB-ARBA"/>
</dbReference>
<dbReference type="GO" id="GO:0016740">
    <property type="term" value="F:transferase activity"/>
    <property type="evidence" value="ECO:0007669"/>
    <property type="project" value="UniProtKB-ARBA"/>
</dbReference>
<name>C2ERH5_9LACO</name>
<evidence type="ECO:0000313" key="2">
    <source>
        <dbReference type="EMBL" id="EEJ41496.1"/>
    </source>
</evidence>
<dbReference type="InterPro" id="IPR004143">
    <property type="entry name" value="BPL_LPL_catalytic"/>
</dbReference>
<evidence type="ECO:0000313" key="3">
    <source>
        <dbReference type="Proteomes" id="UP000004483"/>
    </source>
</evidence>
<dbReference type="InterPro" id="IPR045864">
    <property type="entry name" value="aa-tRNA-synth_II/BPL/LPL"/>
</dbReference>
<dbReference type="STRING" id="1423814.HMPREF0549_0061"/>
<evidence type="ECO:0000259" key="1">
    <source>
        <dbReference type="PROSITE" id="PS51733"/>
    </source>
</evidence>
<dbReference type="PANTHER" id="PTHR43679">
    <property type="entry name" value="OCTANOYLTRANSFERASE LIPM-RELATED"/>
    <property type="match status" value="1"/>
</dbReference>
<sequence length="290" mass="33068">MKMLNNTSIYRKEELIMINISNQHVEIFDQPLKPANNLSSFTYTNAILRASDQLPSPVLHFWTLEDTVILGLKDQRLPHLSTALNYLSNKGLHYFIRNSGGLAVASDSGILNFSIFLPWHVIGGELKIDEAYQVMTDVVSAAYPELTIKTGEITHSYCPGTFDLSVNGQKIGGMSQRRNKSGVVVMLYLSVNGPQMLRGEVIRDFYTKGLQNEENKWHFPDIWPTSMTTIEELLCKPLSLKEARQRLLNIFADRGEQQLRQAMWSQKFIQYLGQELSTITRLQERLQGEE</sequence>
<dbReference type="SUPFAM" id="SSF55681">
    <property type="entry name" value="Class II aaRS and biotin synthetases"/>
    <property type="match status" value="1"/>
</dbReference>
<dbReference type="Pfam" id="PF21948">
    <property type="entry name" value="LplA-B_cat"/>
    <property type="match status" value="1"/>
</dbReference>
<dbReference type="AlphaFoldDB" id="C2ERH5"/>
<comment type="caution">
    <text evidence="2">The sequence shown here is derived from an EMBL/GenBank/DDBJ whole genome shotgun (WGS) entry which is preliminary data.</text>
</comment>
<dbReference type="CDD" id="cd16443">
    <property type="entry name" value="LplA"/>
    <property type="match status" value="1"/>
</dbReference>
<dbReference type="PATRIC" id="fig|1423814.6.peg.1220"/>
<dbReference type="Proteomes" id="UP000004483">
    <property type="component" value="Unassembled WGS sequence"/>
</dbReference>
<feature type="domain" description="BPL/LPL catalytic" evidence="1">
    <location>
        <begin position="53"/>
        <end position="259"/>
    </location>
</feature>
<dbReference type="Gene3D" id="3.30.930.10">
    <property type="entry name" value="Bira Bifunctional Protein, Domain 2"/>
    <property type="match status" value="1"/>
</dbReference>
<organism evidence="2 3">
    <name type="scientific">Limosilactobacillus vaginalis DSM 5837 = ATCC 49540</name>
    <dbReference type="NCBI Taxonomy" id="1423814"/>
    <lineage>
        <taxon>Bacteria</taxon>
        <taxon>Bacillati</taxon>
        <taxon>Bacillota</taxon>
        <taxon>Bacilli</taxon>
        <taxon>Lactobacillales</taxon>
        <taxon>Lactobacillaceae</taxon>
        <taxon>Limosilactobacillus</taxon>
    </lineage>
</organism>
<dbReference type="PANTHER" id="PTHR43679:SF2">
    <property type="entry name" value="OCTANOYL-[GCVH]:PROTEIN N-OCTANOYLTRANSFERASE"/>
    <property type="match status" value="1"/>
</dbReference>
<dbReference type="PROSITE" id="PS51733">
    <property type="entry name" value="BPL_LPL_CATALYTIC"/>
    <property type="match status" value="1"/>
</dbReference>
<reference evidence="2 3" key="1">
    <citation type="submission" date="2009-01" db="EMBL/GenBank/DDBJ databases">
        <authorList>
            <person name="Qin X."/>
            <person name="Bachman B."/>
            <person name="Battles P."/>
            <person name="Bell A."/>
            <person name="Bess C."/>
            <person name="Bickham C."/>
            <person name="Chaboub L."/>
            <person name="Chen D."/>
            <person name="Coyle M."/>
            <person name="Deiros D.R."/>
            <person name="Dinh H."/>
            <person name="Forbes L."/>
            <person name="Fowler G."/>
            <person name="Francisco L."/>
            <person name="Fu Q."/>
            <person name="Gubbala S."/>
            <person name="Hale W."/>
            <person name="Han Y."/>
            <person name="Hemphill L."/>
            <person name="Highlander S.K."/>
            <person name="Hirani K."/>
            <person name="Hogues M."/>
            <person name="Jackson L."/>
            <person name="Jakkamsetti A."/>
            <person name="Javaid M."/>
            <person name="Jiang H."/>
            <person name="Korchina V."/>
            <person name="Kovar C."/>
            <person name="Lara F."/>
            <person name="Lee S."/>
            <person name="Mata R."/>
            <person name="Mathew T."/>
            <person name="Moen C."/>
            <person name="Morales K."/>
            <person name="Munidasa M."/>
            <person name="Nazareth L."/>
            <person name="Ngo R."/>
            <person name="Nguyen L."/>
            <person name="Okwuonu G."/>
            <person name="Ongeri F."/>
            <person name="Patil S."/>
            <person name="Petrosino J."/>
            <person name="Pham C."/>
            <person name="Pham P."/>
            <person name="Pu L.-L."/>
            <person name="Puazo M."/>
            <person name="Raj R."/>
            <person name="Reid J."/>
            <person name="Rouhana J."/>
            <person name="Saada N."/>
            <person name="Shang Y."/>
            <person name="Simmons D."/>
            <person name="Thornton R."/>
            <person name="Warren J."/>
            <person name="Weissenberger G."/>
            <person name="Zhang J."/>
            <person name="Zhang L."/>
            <person name="Zhou C."/>
            <person name="Zhu D."/>
            <person name="Muzny D."/>
            <person name="Worley K."/>
            <person name="Gibbs R."/>
        </authorList>
    </citation>
    <scope>NUCLEOTIDE SEQUENCE [LARGE SCALE GENOMIC DNA]</scope>
    <source>
        <strain evidence="2 3">ATCC 49540</strain>
    </source>
</reference>
<dbReference type="GO" id="GO:0009249">
    <property type="term" value="P:protein lipoylation"/>
    <property type="evidence" value="ECO:0007669"/>
    <property type="project" value="UniProtKB-ARBA"/>
</dbReference>
<dbReference type="InterPro" id="IPR050664">
    <property type="entry name" value="Octanoyltrans_LipM/LipL"/>
</dbReference>
<protein>
    <recommendedName>
        <fullName evidence="1">BPL/LPL catalytic domain-containing protein</fullName>
    </recommendedName>
</protein>
<dbReference type="eggNOG" id="COG0095">
    <property type="taxonomic scope" value="Bacteria"/>
</dbReference>